<dbReference type="PANTHER" id="PTHR40055">
    <property type="entry name" value="TRANSCRIPTIONAL REGULATOR YGIV-RELATED"/>
    <property type="match status" value="1"/>
</dbReference>
<evidence type="ECO:0000256" key="1">
    <source>
        <dbReference type="ARBA" id="ARBA00023015"/>
    </source>
</evidence>
<dbReference type="SMART" id="SM00342">
    <property type="entry name" value="HTH_ARAC"/>
    <property type="match status" value="1"/>
</dbReference>
<dbReference type="PROSITE" id="PS00041">
    <property type="entry name" value="HTH_ARAC_FAMILY_1"/>
    <property type="match status" value="1"/>
</dbReference>
<gene>
    <name evidence="5" type="primary">rhaS_7</name>
    <name evidence="5" type="ORF">PAECIP111894_02817</name>
</gene>
<dbReference type="Proteomes" id="UP000838749">
    <property type="component" value="Unassembled WGS sequence"/>
</dbReference>
<keyword evidence="1" id="KW-0805">Transcription regulation</keyword>
<evidence type="ECO:0000256" key="3">
    <source>
        <dbReference type="ARBA" id="ARBA00023163"/>
    </source>
</evidence>
<dbReference type="Pfam" id="PF06445">
    <property type="entry name" value="GyrI-like"/>
    <property type="match status" value="1"/>
</dbReference>
<evidence type="ECO:0000313" key="5">
    <source>
        <dbReference type="EMBL" id="CAH1056664.1"/>
    </source>
</evidence>
<dbReference type="InterPro" id="IPR018062">
    <property type="entry name" value="HTH_AraC-typ_CS"/>
</dbReference>
<sequence length="319" mass="36603">MMEIREGGKRMVAAKALELEYRYRVNHVVNYMEEHLTDPLTLKEVADVGAFSPFHFHRVFKAVMGENVHGFIRRIRIEKAIKLLLFHPHRSITDIALDCGLQTPAHFCRVFREHTGLSASECRDRFPLQTIAERFRARFTFVKSTELSRKLAELPIEIRNLVPMNAIYARYRGTINEGKINSDITGLFERVASWLDAREALKKGSLTVGLILDDPFITPDGRHRYDACITTEQRMTPTGDLGIRTIPGGKYAIVRMTDRPDTAKDLLHLVSIEWLPLSPYIWDVSRPALEIYFPNSLHHPEGQFEMEFGIPIKLDEAGF</sequence>
<organism evidence="5 6">
    <name type="scientific">Paenibacillus pseudetheri</name>
    <dbReference type="NCBI Taxonomy" id="2897682"/>
    <lineage>
        <taxon>Bacteria</taxon>
        <taxon>Bacillati</taxon>
        <taxon>Bacillota</taxon>
        <taxon>Bacilli</taxon>
        <taxon>Bacillales</taxon>
        <taxon>Paenibacillaceae</taxon>
        <taxon>Paenibacillus</taxon>
    </lineage>
</organism>
<dbReference type="SUPFAM" id="SSF46689">
    <property type="entry name" value="Homeodomain-like"/>
    <property type="match status" value="2"/>
</dbReference>
<feature type="domain" description="HTH araC/xylS-type" evidence="4">
    <location>
        <begin position="26"/>
        <end position="125"/>
    </location>
</feature>
<name>A0ABN8FFJ8_9BACL</name>
<dbReference type="InterPro" id="IPR011256">
    <property type="entry name" value="Reg_factor_effector_dom_sf"/>
</dbReference>
<evidence type="ECO:0000259" key="4">
    <source>
        <dbReference type="PROSITE" id="PS01124"/>
    </source>
</evidence>
<dbReference type="Gene3D" id="1.10.10.60">
    <property type="entry name" value="Homeodomain-like"/>
    <property type="match status" value="2"/>
</dbReference>
<dbReference type="SMART" id="SM00871">
    <property type="entry name" value="AraC_E_bind"/>
    <property type="match status" value="1"/>
</dbReference>
<dbReference type="PANTHER" id="PTHR40055:SF1">
    <property type="entry name" value="TRANSCRIPTIONAL REGULATOR YGIV-RELATED"/>
    <property type="match status" value="1"/>
</dbReference>
<keyword evidence="6" id="KW-1185">Reference proteome</keyword>
<reference evidence="5" key="1">
    <citation type="submission" date="2021-12" db="EMBL/GenBank/DDBJ databases">
        <authorList>
            <person name="Criscuolo A."/>
        </authorList>
    </citation>
    <scope>NUCLEOTIDE SEQUENCE</scope>
    <source>
        <strain evidence="5">CIP111894</strain>
    </source>
</reference>
<dbReference type="InterPro" id="IPR009057">
    <property type="entry name" value="Homeodomain-like_sf"/>
</dbReference>
<proteinExistence type="predicted"/>
<dbReference type="Gene3D" id="3.20.80.10">
    <property type="entry name" value="Regulatory factor, effector binding domain"/>
    <property type="match status" value="1"/>
</dbReference>
<dbReference type="InterPro" id="IPR018060">
    <property type="entry name" value="HTH_AraC"/>
</dbReference>
<dbReference type="Pfam" id="PF12833">
    <property type="entry name" value="HTH_18"/>
    <property type="match status" value="1"/>
</dbReference>
<keyword evidence="3" id="KW-0804">Transcription</keyword>
<comment type="caution">
    <text evidence="5">The sequence shown here is derived from an EMBL/GenBank/DDBJ whole genome shotgun (WGS) entry which is preliminary data.</text>
</comment>
<keyword evidence="2" id="KW-0238">DNA-binding</keyword>
<evidence type="ECO:0000256" key="2">
    <source>
        <dbReference type="ARBA" id="ARBA00023125"/>
    </source>
</evidence>
<dbReference type="SUPFAM" id="SSF55136">
    <property type="entry name" value="Probable bacterial effector-binding domain"/>
    <property type="match status" value="1"/>
</dbReference>
<protein>
    <submittedName>
        <fullName evidence="5">HTH-type transcriptional activator RhaS</fullName>
    </submittedName>
</protein>
<accession>A0ABN8FFJ8</accession>
<dbReference type="InterPro" id="IPR050908">
    <property type="entry name" value="SmbC-like"/>
</dbReference>
<dbReference type="PROSITE" id="PS01124">
    <property type="entry name" value="HTH_ARAC_FAMILY_2"/>
    <property type="match status" value="1"/>
</dbReference>
<dbReference type="EMBL" id="CAKMAB010000013">
    <property type="protein sequence ID" value="CAH1056664.1"/>
    <property type="molecule type" value="Genomic_DNA"/>
</dbReference>
<dbReference type="InterPro" id="IPR029442">
    <property type="entry name" value="GyrI-like"/>
</dbReference>
<dbReference type="InterPro" id="IPR010499">
    <property type="entry name" value="AraC_E-bd"/>
</dbReference>
<evidence type="ECO:0000313" key="6">
    <source>
        <dbReference type="Proteomes" id="UP000838749"/>
    </source>
</evidence>